<dbReference type="GeneID" id="53317552"/>
<dbReference type="EC" id="2.7.7.24" evidence="3 9"/>
<reference evidence="11 12" key="1">
    <citation type="submission" date="2016-02" db="EMBL/GenBank/DDBJ databases">
        <title>Complete Genome of H5569, the type strain of the newly described species Haematospirillium jordaniae.</title>
        <authorList>
            <person name="Nicholson A.C."/>
            <person name="Humrighouse B.W."/>
            <person name="Loparov V."/>
            <person name="McQuiston J.R."/>
        </authorList>
    </citation>
    <scope>NUCLEOTIDE SEQUENCE [LARGE SCALE GENOMIC DNA]</scope>
    <source>
        <strain evidence="11 12">H5569</strain>
        <plasmid evidence="12">Plasmid unnamed 2</plasmid>
    </source>
</reference>
<keyword evidence="5 9" id="KW-0548">Nucleotidyltransferase</keyword>
<dbReference type="InterPro" id="IPR005835">
    <property type="entry name" value="NTP_transferase_dom"/>
</dbReference>
<sequence>MKGIILAGGTGSRLYPATKAVSKQALPVYDKPMIYYSLSTLMLAGLREILVITTPRDSGLFRALLGDGKKWGITIEYAEQEKPGGLAQAFLIGADFIGDNNCALILGDNIFHGHGLGDMLRRAVDRTFNGLHGATVFAYHVADPSRYGVITMDGNGQAVSIEEKPSKPKSHWAVTGLYFYDSRVIDVASTLKPSPRGELEITDINTWYLRDGTLAVETMGRGYAWFDTGTHESLLEASSYVHTIDKRQGFKVACPEEVAFRMGYIDSAQLNLLARELGGSSYGQYLADIVAKDA</sequence>
<gene>
    <name evidence="11" type="ORF">AY555_10360</name>
</gene>
<comment type="similarity">
    <text evidence="2 9">Belongs to the glucose-1-phosphate thymidylyltransferase family.</text>
</comment>
<comment type="cofactor">
    <cofactor evidence="1">
        <name>Mg(2+)</name>
        <dbReference type="ChEBI" id="CHEBI:18420"/>
    </cofactor>
</comment>
<dbReference type="GO" id="GO:0046872">
    <property type="term" value="F:metal ion binding"/>
    <property type="evidence" value="ECO:0007669"/>
    <property type="project" value="UniProtKB-KW"/>
</dbReference>
<evidence type="ECO:0000256" key="4">
    <source>
        <dbReference type="ARBA" id="ARBA00022679"/>
    </source>
</evidence>
<dbReference type="OrthoDB" id="9803871at2"/>
<dbReference type="InterPro" id="IPR005907">
    <property type="entry name" value="G1P_thy_trans_s"/>
</dbReference>
<evidence type="ECO:0000256" key="1">
    <source>
        <dbReference type="ARBA" id="ARBA00001946"/>
    </source>
</evidence>
<dbReference type="CDD" id="cd02538">
    <property type="entry name" value="G1P_TT_short"/>
    <property type="match status" value="1"/>
</dbReference>
<dbReference type="Gene3D" id="3.90.550.10">
    <property type="entry name" value="Spore Coat Polysaccharide Biosynthesis Protein SpsA, Chain A"/>
    <property type="match status" value="1"/>
</dbReference>
<keyword evidence="7 9" id="KW-0460">Magnesium</keyword>
<dbReference type="NCBIfam" id="TIGR01207">
    <property type="entry name" value="rmlA"/>
    <property type="match status" value="1"/>
</dbReference>
<dbReference type="RefSeq" id="WP_066137048.1">
    <property type="nucleotide sequence ID" value="NZ_CP014527.1"/>
</dbReference>
<evidence type="ECO:0000259" key="10">
    <source>
        <dbReference type="Pfam" id="PF00483"/>
    </source>
</evidence>
<dbReference type="GO" id="GO:0008879">
    <property type="term" value="F:glucose-1-phosphate thymidylyltransferase activity"/>
    <property type="evidence" value="ECO:0007669"/>
    <property type="project" value="UniProtKB-EC"/>
</dbReference>
<accession>A0A143DHE9</accession>
<dbReference type="SUPFAM" id="SSF53448">
    <property type="entry name" value="Nucleotide-diphospho-sugar transferases"/>
    <property type="match status" value="1"/>
</dbReference>
<dbReference type="FunFam" id="3.90.550.10:FF:000023">
    <property type="entry name" value="Glucose-1-phosphate thymidylyltransferase"/>
    <property type="match status" value="1"/>
</dbReference>
<comment type="catalytic activity">
    <reaction evidence="8 9">
        <text>dTTP + alpha-D-glucose 1-phosphate + H(+) = dTDP-alpha-D-glucose + diphosphate</text>
        <dbReference type="Rhea" id="RHEA:15225"/>
        <dbReference type="ChEBI" id="CHEBI:15378"/>
        <dbReference type="ChEBI" id="CHEBI:33019"/>
        <dbReference type="ChEBI" id="CHEBI:37568"/>
        <dbReference type="ChEBI" id="CHEBI:57477"/>
        <dbReference type="ChEBI" id="CHEBI:58601"/>
        <dbReference type="EC" id="2.7.7.24"/>
    </reaction>
</comment>
<evidence type="ECO:0000256" key="3">
    <source>
        <dbReference type="ARBA" id="ARBA00012461"/>
    </source>
</evidence>
<evidence type="ECO:0000313" key="11">
    <source>
        <dbReference type="EMBL" id="AMW35773.1"/>
    </source>
</evidence>
<evidence type="ECO:0000256" key="7">
    <source>
        <dbReference type="ARBA" id="ARBA00022842"/>
    </source>
</evidence>
<keyword evidence="11" id="KW-0614">Plasmid</keyword>
<keyword evidence="12" id="KW-1185">Reference proteome</keyword>
<feature type="domain" description="Nucleotidyl transferase" evidence="10">
    <location>
        <begin position="2"/>
        <end position="241"/>
    </location>
</feature>
<name>A0A143DHE9_9PROT</name>
<dbReference type="KEGG" id="hjo:AY555_10360"/>
<proteinExistence type="inferred from homology"/>
<evidence type="ECO:0000256" key="5">
    <source>
        <dbReference type="ARBA" id="ARBA00022695"/>
    </source>
</evidence>
<dbReference type="InterPro" id="IPR029044">
    <property type="entry name" value="Nucleotide-diphossugar_trans"/>
</dbReference>
<evidence type="ECO:0000256" key="9">
    <source>
        <dbReference type="RuleBase" id="RU003706"/>
    </source>
</evidence>
<comment type="function">
    <text evidence="9">Catalyzes the formation of dTDP-glucose, from dTTP and glucose 1-phosphate, as well as its pyrophosphorolysis.</text>
</comment>
<geneLocation type="plasmid" evidence="11 12">
    <name>unnamed 2</name>
</geneLocation>
<dbReference type="AlphaFoldDB" id="A0A143DHE9"/>
<keyword evidence="4 9" id="KW-0808">Transferase</keyword>
<keyword evidence="6 9" id="KW-0479">Metal-binding</keyword>
<dbReference type="Proteomes" id="UP000076066">
    <property type="component" value="Plasmid unnamed 2"/>
</dbReference>
<organism evidence="11 12">
    <name type="scientific">Haematospirillum jordaniae</name>
    <dbReference type="NCBI Taxonomy" id="1549855"/>
    <lineage>
        <taxon>Bacteria</taxon>
        <taxon>Pseudomonadati</taxon>
        <taxon>Pseudomonadota</taxon>
        <taxon>Alphaproteobacteria</taxon>
        <taxon>Rhodospirillales</taxon>
        <taxon>Novispirillaceae</taxon>
        <taxon>Haematospirillum</taxon>
    </lineage>
</organism>
<evidence type="ECO:0000256" key="8">
    <source>
        <dbReference type="ARBA" id="ARBA00049336"/>
    </source>
</evidence>
<dbReference type="EMBL" id="CP014527">
    <property type="protein sequence ID" value="AMW35773.1"/>
    <property type="molecule type" value="Genomic_DNA"/>
</dbReference>
<protein>
    <recommendedName>
        <fullName evidence="3 9">Glucose-1-phosphate thymidylyltransferase</fullName>
        <ecNumber evidence="3 9">2.7.7.24</ecNumber>
    </recommendedName>
</protein>
<evidence type="ECO:0000256" key="6">
    <source>
        <dbReference type="ARBA" id="ARBA00022723"/>
    </source>
</evidence>
<evidence type="ECO:0000256" key="2">
    <source>
        <dbReference type="ARBA" id="ARBA00010480"/>
    </source>
</evidence>
<dbReference type="PANTHER" id="PTHR43532:SF1">
    <property type="entry name" value="GLUCOSE-1-PHOSPHATE THYMIDYLYLTRANSFERASE 1"/>
    <property type="match status" value="1"/>
</dbReference>
<dbReference type="Pfam" id="PF00483">
    <property type="entry name" value="NTP_transferase"/>
    <property type="match status" value="1"/>
</dbReference>
<dbReference type="PANTHER" id="PTHR43532">
    <property type="entry name" value="GLUCOSE-1-PHOSPHATE THYMIDYLYLTRANSFERASE"/>
    <property type="match status" value="1"/>
</dbReference>
<evidence type="ECO:0000313" key="12">
    <source>
        <dbReference type="Proteomes" id="UP000076066"/>
    </source>
</evidence>